<reference evidence="2 3" key="1">
    <citation type="submission" date="2017-08" db="EMBL/GenBank/DDBJ databases">
        <title>Acidophilic green algal genome provides insights into adaptation to an acidic environment.</title>
        <authorList>
            <person name="Hirooka S."/>
            <person name="Hirose Y."/>
            <person name="Kanesaki Y."/>
            <person name="Higuchi S."/>
            <person name="Fujiwara T."/>
            <person name="Onuma R."/>
            <person name="Era A."/>
            <person name="Ohbayashi R."/>
            <person name="Uzuka A."/>
            <person name="Nozaki H."/>
            <person name="Yoshikawa H."/>
            <person name="Miyagishima S.Y."/>
        </authorList>
    </citation>
    <scope>NUCLEOTIDE SEQUENCE [LARGE SCALE GENOMIC DNA]</scope>
    <source>
        <strain evidence="2 3">NIES-2499</strain>
    </source>
</reference>
<dbReference type="SUPFAM" id="SSF56672">
    <property type="entry name" value="DNA/RNA polymerases"/>
    <property type="match status" value="1"/>
</dbReference>
<keyword evidence="1" id="KW-0472">Membrane</keyword>
<evidence type="ECO:0000313" key="2">
    <source>
        <dbReference type="EMBL" id="GAX79082.1"/>
    </source>
</evidence>
<dbReference type="Gene3D" id="3.30.70.270">
    <property type="match status" value="1"/>
</dbReference>
<dbReference type="OrthoDB" id="1734625at2759"/>
<dbReference type="InterPro" id="IPR043502">
    <property type="entry name" value="DNA/RNA_pol_sf"/>
</dbReference>
<keyword evidence="1" id="KW-0812">Transmembrane</keyword>
<sequence>MPSAPAYLDKFVVCYLDDVLIYSKTEAEHLQRIKLVLEALPSPPPYHTFTQSFMSHVSCPGMTILHLNSLNVTLLVNPWPTLVTMYAMLILYTAFWIAEFKQTPTSKCLFFKSLMMLLDEVNVDV</sequence>
<protein>
    <recommendedName>
        <fullName evidence="4">Reverse transcriptase domain-containing protein</fullName>
    </recommendedName>
</protein>
<evidence type="ECO:0000256" key="1">
    <source>
        <dbReference type="SAM" id="Phobius"/>
    </source>
</evidence>
<keyword evidence="1" id="KW-1133">Transmembrane helix</keyword>
<comment type="caution">
    <text evidence="2">The sequence shown here is derived from an EMBL/GenBank/DDBJ whole genome shotgun (WGS) entry which is preliminary data.</text>
</comment>
<evidence type="ECO:0008006" key="4">
    <source>
        <dbReference type="Google" id="ProtNLM"/>
    </source>
</evidence>
<dbReference type="Proteomes" id="UP000232323">
    <property type="component" value="Unassembled WGS sequence"/>
</dbReference>
<name>A0A250X865_9CHLO</name>
<proteinExistence type="predicted"/>
<accession>A0A250X865</accession>
<dbReference type="EMBL" id="BEGY01000039">
    <property type="protein sequence ID" value="GAX79082.1"/>
    <property type="molecule type" value="Genomic_DNA"/>
</dbReference>
<evidence type="ECO:0000313" key="3">
    <source>
        <dbReference type="Proteomes" id="UP000232323"/>
    </source>
</evidence>
<gene>
    <name evidence="2" type="ORF">CEUSTIGMA_g6522.t1</name>
</gene>
<feature type="transmembrane region" description="Helical" evidence="1">
    <location>
        <begin position="79"/>
        <end position="98"/>
    </location>
</feature>
<dbReference type="InterPro" id="IPR043128">
    <property type="entry name" value="Rev_trsase/Diguanyl_cyclase"/>
</dbReference>
<keyword evidence="3" id="KW-1185">Reference proteome</keyword>
<dbReference type="AlphaFoldDB" id="A0A250X865"/>
<organism evidence="2 3">
    <name type="scientific">Chlamydomonas eustigma</name>
    <dbReference type="NCBI Taxonomy" id="1157962"/>
    <lineage>
        <taxon>Eukaryota</taxon>
        <taxon>Viridiplantae</taxon>
        <taxon>Chlorophyta</taxon>
        <taxon>core chlorophytes</taxon>
        <taxon>Chlorophyceae</taxon>
        <taxon>CS clade</taxon>
        <taxon>Chlamydomonadales</taxon>
        <taxon>Chlamydomonadaceae</taxon>
        <taxon>Chlamydomonas</taxon>
    </lineage>
</organism>